<dbReference type="Proteomes" id="UP000283975">
    <property type="component" value="Unassembled WGS sequence"/>
</dbReference>
<feature type="coiled-coil region" evidence="1">
    <location>
        <begin position="60"/>
        <end position="87"/>
    </location>
</feature>
<evidence type="ECO:0000313" key="2">
    <source>
        <dbReference type="EMBL" id="RHC54630.1"/>
    </source>
</evidence>
<dbReference type="EMBL" id="QSHZ01000020">
    <property type="protein sequence ID" value="RHC54630.1"/>
    <property type="molecule type" value="Genomic_DNA"/>
</dbReference>
<accession>A0A414ASZ0</accession>
<protein>
    <submittedName>
        <fullName evidence="2">Uncharacterized protein</fullName>
    </submittedName>
</protein>
<dbReference type="RefSeq" id="WP_002572392.1">
    <property type="nucleotide sequence ID" value="NZ_CBCSIM010000025.1"/>
</dbReference>
<dbReference type="AlphaFoldDB" id="A0A414ASZ0"/>
<organism evidence="2 3">
    <name type="scientific">Enterocloster bolteae</name>
    <dbReference type="NCBI Taxonomy" id="208479"/>
    <lineage>
        <taxon>Bacteria</taxon>
        <taxon>Bacillati</taxon>
        <taxon>Bacillota</taxon>
        <taxon>Clostridia</taxon>
        <taxon>Lachnospirales</taxon>
        <taxon>Lachnospiraceae</taxon>
        <taxon>Enterocloster</taxon>
    </lineage>
</organism>
<gene>
    <name evidence="2" type="ORF">DW839_18195</name>
</gene>
<evidence type="ECO:0000256" key="1">
    <source>
        <dbReference type="SAM" id="Coils"/>
    </source>
</evidence>
<keyword evidence="1" id="KW-0175">Coiled coil</keyword>
<evidence type="ECO:0000313" key="3">
    <source>
        <dbReference type="Proteomes" id="UP000283975"/>
    </source>
</evidence>
<proteinExistence type="predicted"/>
<comment type="caution">
    <text evidence="2">The sequence shown here is derived from an EMBL/GenBank/DDBJ whole genome shotgun (WGS) entry which is preliminary data.</text>
</comment>
<sequence>MTDSELLQAIYSDMQELKQRVTGIEITLENETNKNIKLLAENHGNLIDKLNQAIKVSDKTAIYEIQVNILTSKVEKLEKEMAELKNRIA</sequence>
<name>A0A414ASZ0_9FIRM</name>
<reference evidence="2 3" key="1">
    <citation type="submission" date="2018-08" db="EMBL/GenBank/DDBJ databases">
        <title>A genome reference for cultivated species of the human gut microbiota.</title>
        <authorList>
            <person name="Zou Y."/>
            <person name="Xue W."/>
            <person name="Luo G."/>
        </authorList>
    </citation>
    <scope>NUCLEOTIDE SEQUENCE [LARGE SCALE GENOMIC DNA]</scope>
    <source>
        <strain evidence="2 3">AM35-14</strain>
    </source>
</reference>